<evidence type="ECO:0000313" key="3">
    <source>
        <dbReference type="Proteomes" id="UP000823405"/>
    </source>
</evidence>
<reference evidence="2" key="1">
    <citation type="journal article" date="2020" name="Fungal Divers.">
        <title>Resolving the Mortierellaceae phylogeny through synthesis of multi-gene phylogenetics and phylogenomics.</title>
        <authorList>
            <person name="Vandepol N."/>
            <person name="Liber J."/>
            <person name="Desiro A."/>
            <person name="Na H."/>
            <person name="Kennedy M."/>
            <person name="Barry K."/>
            <person name="Grigoriev I.V."/>
            <person name="Miller A.N."/>
            <person name="O'Donnell K."/>
            <person name="Stajich J.E."/>
            <person name="Bonito G."/>
        </authorList>
    </citation>
    <scope>NUCLEOTIDE SEQUENCE</scope>
    <source>
        <strain evidence="2">NVP60</strain>
    </source>
</reference>
<proteinExistence type="predicted"/>
<feature type="non-terminal residue" evidence="2">
    <location>
        <position position="163"/>
    </location>
</feature>
<evidence type="ECO:0000256" key="1">
    <source>
        <dbReference type="SAM" id="MobiDB-lite"/>
    </source>
</evidence>
<organism evidence="2 3">
    <name type="scientific">Linnemannia gamsii</name>
    <dbReference type="NCBI Taxonomy" id="64522"/>
    <lineage>
        <taxon>Eukaryota</taxon>
        <taxon>Fungi</taxon>
        <taxon>Fungi incertae sedis</taxon>
        <taxon>Mucoromycota</taxon>
        <taxon>Mortierellomycotina</taxon>
        <taxon>Mortierellomycetes</taxon>
        <taxon>Mortierellales</taxon>
        <taxon>Mortierellaceae</taxon>
        <taxon>Linnemannia</taxon>
    </lineage>
</organism>
<comment type="caution">
    <text evidence="2">The sequence shown here is derived from an EMBL/GenBank/DDBJ whole genome shotgun (WGS) entry which is preliminary data.</text>
</comment>
<keyword evidence="3" id="KW-1185">Reference proteome</keyword>
<accession>A0A9P6QLP7</accession>
<gene>
    <name evidence="2" type="ORF">BGZ97_010369</name>
</gene>
<dbReference type="EMBL" id="JAAAIN010005301">
    <property type="protein sequence ID" value="KAG0275193.1"/>
    <property type="molecule type" value="Genomic_DNA"/>
</dbReference>
<dbReference type="AlphaFoldDB" id="A0A9P6QLP7"/>
<sequence length="163" mass="17941">MSAAAARVVEDCLKAQSDRTSFAKLREYEFFSRWRSIVDNGKRPLRNYDDDEEDGEDEANKCLALSSSPIPAPPPSVPSSAETTITDTRLTSTIPSQHNTVEAVPQPAQESVVPSPLPVVEDAMPFWMALMEPNPDLDIIIAIAQMDPLNDPLGFVVDEVEQE</sequence>
<name>A0A9P6QLP7_9FUNG</name>
<protein>
    <submittedName>
        <fullName evidence="2">Uncharacterized protein</fullName>
    </submittedName>
</protein>
<dbReference type="OrthoDB" id="10517771at2759"/>
<evidence type="ECO:0000313" key="2">
    <source>
        <dbReference type="EMBL" id="KAG0275193.1"/>
    </source>
</evidence>
<feature type="region of interest" description="Disordered" evidence="1">
    <location>
        <begin position="41"/>
        <end position="83"/>
    </location>
</feature>
<dbReference type="Proteomes" id="UP000823405">
    <property type="component" value="Unassembled WGS sequence"/>
</dbReference>